<protein>
    <submittedName>
        <fullName evidence="1">Uncharacterized protein</fullName>
    </submittedName>
</protein>
<evidence type="ECO:0000313" key="1">
    <source>
        <dbReference type="EMBL" id="EJK63566.1"/>
    </source>
</evidence>
<gene>
    <name evidence="1" type="ORF">THAOC_15768</name>
</gene>
<dbReference type="Proteomes" id="UP000266841">
    <property type="component" value="Unassembled WGS sequence"/>
</dbReference>
<name>K0SRB0_THAOC</name>
<proteinExistence type="predicted"/>
<reference evidence="1 2" key="1">
    <citation type="journal article" date="2012" name="Genome Biol.">
        <title>Genome and low-iron response of an oceanic diatom adapted to chronic iron limitation.</title>
        <authorList>
            <person name="Lommer M."/>
            <person name="Specht M."/>
            <person name="Roy A.S."/>
            <person name="Kraemer L."/>
            <person name="Andreson R."/>
            <person name="Gutowska M.A."/>
            <person name="Wolf J."/>
            <person name="Bergner S.V."/>
            <person name="Schilhabel M.B."/>
            <person name="Klostermeier U.C."/>
            <person name="Beiko R.G."/>
            <person name="Rosenstiel P."/>
            <person name="Hippler M."/>
            <person name="Laroche J."/>
        </authorList>
    </citation>
    <scope>NUCLEOTIDE SEQUENCE [LARGE SCALE GENOMIC DNA]</scope>
    <source>
        <strain evidence="1 2">CCMP1005</strain>
    </source>
</reference>
<dbReference type="AlphaFoldDB" id="K0SRB0"/>
<accession>K0SRB0</accession>
<keyword evidence="2" id="KW-1185">Reference proteome</keyword>
<dbReference type="EMBL" id="AGNL01018162">
    <property type="protein sequence ID" value="EJK63566.1"/>
    <property type="molecule type" value="Genomic_DNA"/>
</dbReference>
<sequence length="133" mass="14413">MPVLELVRQFCQTTWAAQEREPPSKKRRSLSVGGLGGYAIKDNHEPIRPILELTSNASEIGCVFLVNLTSQWAESGSGEASFSFRGWGGRDAKTCQPTATERNTNKLEIGIVGGSAEICVGARRTQPANDAMF</sequence>
<organism evidence="1 2">
    <name type="scientific">Thalassiosira oceanica</name>
    <name type="common">Marine diatom</name>
    <dbReference type="NCBI Taxonomy" id="159749"/>
    <lineage>
        <taxon>Eukaryota</taxon>
        <taxon>Sar</taxon>
        <taxon>Stramenopiles</taxon>
        <taxon>Ochrophyta</taxon>
        <taxon>Bacillariophyta</taxon>
        <taxon>Coscinodiscophyceae</taxon>
        <taxon>Thalassiosirophycidae</taxon>
        <taxon>Thalassiosirales</taxon>
        <taxon>Thalassiosiraceae</taxon>
        <taxon>Thalassiosira</taxon>
    </lineage>
</organism>
<comment type="caution">
    <text evidence="1">The sequence shown here is derived from an EMBL/GenBank/DDBJ whole genome shotgun (WGS) entry which is preliminary data.</text>
</comment>
<evidence type="ECO:0000313" key="2">
    <source>
        <dbReference type="Proteomes" id="UP000266841"/>
    </source>
</evidence>